<evidence type="ECO:0000313" key="1">
    <source>
        <dbReference type="EMBL" id="SVA18827.1"/>
    </source>
</evidence>
<proteinExistence type="predicted"/>
<name>A0A381TV36_9ZZZZ</name>
<dbReference type="Gene3D" id="3.40.50.150">
    <property type="entry name" value="Vaccinia Virus protein VP39"/>
    <property type="match status" value="1"/>
</dbReference>
<dbReference type="AlphaFoldDB" id="A0A381TV36"/>
<protein>
    <recommendedName>
        <fullName evidence="2">Methyltransferase domain-containing protein</fullName>
    </recommendedName>
</protein>
<evidence type="ECO:0008006" key="2">
    <source>
        <dbReference type="Google" id="ProtNLM"/>
    </source>
</evidence>
<dbReference type="SUPFAM" id="SSF53335">
    <property type="entry name" value="S-adenosyl-L-methionine-dependent methyltransferases"/>
    <property type="match status" value="1"/>
</dbReference>
<dbReference type="InterPro" id="IPR029063">
    <property type="entry name" value="SAM-dependent_MTases_sf"/>
</dbReference>
<dbReference type="EMBL" id="UINC01005065">
    <property type="protein sequence ID" value="SVA18827.1"/>
    <property type="molecule type" value="Genomic_DNA"/>
</dbReference>
<organism evidence="1">
    <name type="scientific">marine metagenome</name>
    <dbReference type="NCBI Taxonomy" id="408172"/>
    <lineage>
        <taxon>unclassified sequences</taxon>
        <taxon>metagenomes</taxon>
        <taxon>ecological metagenomes</taxon>
    </lineage>
</organism>
<reference evidence="1" key="1">
    <citation type="submission" date="2018-05" db="EMBL/GenBank/DDBJ databases">
        <authorList>
            <person name="Lanie J.A."/>
            <person name="Ng W.-L."/>
            <person name="Kazmierczak K.M."/>
            <person name="Andrzejewski T.M."/>
            <person name="Davidsen T.M."/>
            <person name="Wayne K.J."/>
            <person name="Tettelin H."/>
            <person name="Glass J.I."/>
            <person name="Rusch D."/>
            <person name="Podicherti R."/>
            <person name="Tsui H.-C.T."/>
            <person name="Winkler M.E."/>
        </authorList>
    </citation>
    <scope>NUCLEOTIDE SEQUENCE</scope>
</reference>
<gene>
    <name evidence="1" type="ORF">METZ01_LOCUS71681</name>
</gene>
<sequence length="237" mass="27553">MRSLKLDLDQYDTDKIDGNYLERYDQILEPWIEKKIALLELGVRKGGSLLLWRDYFPKGTIVGIDKKLPKDFIPTERIHMYEGSQADPKFLSRVVNDVTTDGFDIIIDDASHMGELTKISFWHLFDNHLKPNGLYVIEDWGTGYWDDFHDGKSLNLDSNMKSFIRLNQFWSKVAGKLRLKIPMRCHSYGMVGFVKQLIDEQGAPDSTRKRFRDEPKRGSKFENMIIFPGLVFIKKVG</sequence>
<accession>A0A381TV36</accession>